<dbReference type="Gene3D" id="3.90.76.10">
    <property type="entry name" value="Dipeptide-binding Protein, Domain 1"/>
    <property type="match status" value="1"/>
</dbReference>
<reference evidence="7 10" key="2">
    <citation type="submission" date="2019-10" db="EMBL/GenBank/DDBJ databases">
        <title>Characterization of the phylogenetic diversity of two novel species belonging to the genus Bifidobacterium: Bifidobacterium cebidarum sp. nov. and Bifidobacterium leontopitheci sp. nov.</title>
        <authorList>
            <person name="Lugli G.A."/>
            <person name="Duranti S."/>
            <person name="Milani C."/>
            <person name="Turroni F."/>
            <person name="Ventura M."/>
        </authorList>
    </citation>
    <scope>NUCLEOTIDE SEQUENCE [LARGE SCALE GENOMIC DNA]</scope>
    <source>
        <strain evidence="7 10">DSM 100688</strain>
    </source>
</reference>
<evidence type="ECO:0000256" key="5">
    <source>
        <dbReference type="SAM" id="SignalP"/>
    </source>
</evidence>
<dbReference type="GO" id="GO:0042597">
    <property type="term" value="C:periplasmic space"/>
    <property type="evidence" value="ECO:0007669"/>
    <property type="project" value="UniProtKB-ARBA"/>
</dbReference>
<gene>
    <name evidence="7" type="ORF">DSM100688_1229</name>
    <name evidence="8" type="ORF">GFD24_03445</name>
</gene>
<dbReference type="GO" id="GO:0015833">
    <property type="term" value="P:peptide transport"/>
    <property type="evidence" value="ECO:0007669"/>
    <property type="project" value="TreeGrafter"/>
</dbReference>
<dbReference type="PROSITE" id="PS01040">
    <property type="entry name" value="SBP_BACTERIAL_5"/>
    <property type="match status" value="1"/>
</dbReference>
<evidence type="ECO:0000313" key="9">
    <source>
        <dbReference type="Proteomes" id="UP000469943"/>
    </source>
</evidence>
<evidence type="ECO:0000256" key="1">
    <source>
        <dbReference type="ARBA" id="ARBA00004193"/>
    </source>
</evidence>
<dbReference type="Gene3D" id="3.10.105.10">
    <property type="entry name" value="Dipeptide-binding Protein, Domain 3"/>
    <property type="match status" value="1"/>
</dbReference>
<dbReference type="Gene3D" id="3.40.190.10">
    <property type="entry name" value="Periplasmic binding protein-like II"/>
    <property type="match status" value="1"/>
</dbReference>
<reference evidence="8 9" key="1">
    <citation type="submission" date="2019-10" db="EMBL/GenBank/DDBJ databases">
        <title>Bifidobacterium from non-human primates.</title>
        <authorList>
            <person name="Modesto M."/>
        </authorList>
    </citation>
    <scope>NUCLEOTIDE SEQUENCE [LARGE SCALE GENOMIC DNA]</scope>
    <source>
        <strain evidence="8 9">TREM</strain>
    </source>
</reference>
<sequence>MTTFTIQRLWRKVAAAGLAVACTAGLVACGVNTGAGTTTGGSGTGSSQTGDTIRYALWSNPNGQFNPVTYFTDYDRAIIFNVYSRLVVLDKDQNYQPSLAKSYEWSKDGKTLTFKLRDGVKWHDGKDFTSADVAFTYTATADKDFPLDPPALVTYLEGYDDFHAGKTKDFPGITTPDDTTVEFHFAKTYSGALTTFSDKPILAKHVWESTPVGQWNKATDLLKNPIGTGPYKFKEFVDGQYVSLTANDDYFGGKPKTKNLIFKVVSPDTLQTAVINNEVDLGEISNFNSKELDTYKSENINVVENEGNGGQYLAFDVKNPKLADKRVRQALLYAIDRKGLIDSLLYGHGVTFNAQAQPSDPYYPTDELNDYAYSKDKAKELLKEAGWTDTDGDGILDKNGEKFTFTINYPSGNKTRELSAPIIQKNFQDIGIDAKLSEADFNTTLAILQDPDKQYDGVLMGATFRPQQYGTNNWWTRWDENAEAKAALDKVNTTTDADALKAAVNDYLKLENEEVPMAFLYIPNQGTAVRPEVKGFERSTYEIFSNVTDWTISK</sequence>
<evidence type="ECO:0000256" key="4">
    <source>
        <dbReference type="ARBA" id="ARBA00022729"/>
    </source>
</evidence>
<dbReference type="SUPFAM" id="SSF53850">
    <property type="entry name" value="Periplasmic binding protein-like II"/>
    <property type="match status" value="1"/>
</dbReference>
<dbReference type="InterPro" id="IPR023765">
    <property type="entry name" value="SBP_5_CS"/>
</dbReference>
<dbReference type="PANTHER" id="PTHR30290">
    <property type="entry name" value="PERIPLASMIC BINDING COMPONENT OF ABC TRANSPORTER"/>
    <property type="match status" value="1"/>
</dbReference>
<accession>A0A6L4X254</accession>
<dbReference type="GO" id="GO:0043190">
    <property type="term" value="C:ATP-binding cassette (ABC) transporter complex"/>
    <property type="evidence" value="ECO:0007669"/>
    <property type="project" value="InterPro"/>
</dbReference>
<dbReference type="InterPro" id="IPR000914">
    <property type="entry name" value="SBP_5_dom"/>
</dbReference>
<keyword evidence="10" id="KW-1185">Reference proteome</keyword>
<evidence type="ECO:0000313" key="10">
    <source>
        <dbReference type="Proteomes" id="UP000482084"/>
    </source>
</evidence>
<dbReference type="Proteomes" id="UP000469943">
    <property type="component" value="Unassembled WGS sequence"/>
</dbReference>
<dbReference type="RefSeq" id="WP_152358314.1">
    <property type="nucleotide sequence ID" value="NZ_WBSM01000006.1"/>
</dbReference>
<dbReference type="InterPro" id="IPR039424">
    <property type="entry name" value="SBP_5"/>
</dbReference>
<evidence type="ECO:0000313" key="8">
    <source>
        <dbReference type="EMBL" id="NEG71290.1"/>
    </source>
</evidence>
<feature type="chain" id="PRO_5038251644" evidence="5">
    <location>
        <begin position="29"/>
        <end position="554"/>
    </location>
</feature>
<dbReference type="Proteomes" id="UP000482084">
    <property type="component" value="Unassembled WGS sequence"/>
</dbReference>
<dbReference type="AlphaFoldDB" id="A0A6L4X254"/>
<evidence type="ECO:0000313" key="7">
    <source>
        <dbReference type="EMBL" id="KAB8287762.1"/>
    </source>
</evidence>
<dbReference type="Pfam" id="PF00496">
    <property type="entry name" value="SBP_bac_5"/>
    <property type="match status" value="1"/>
</dbReference>
<comment type="subcellular location">
    <subcellularLocation>
        <location evidence="1">Cell membrane</location>
        <topology evidence="1">Lipid-anchor</topology>
    </subcellularLocation>
</comment>
<protein>
    <submittedName>
        <fullName evidence="7">ABC transporter substrate-binding protein</fullName>
    </submittedName>
</protein>
<dbReference type="PANTHER" id="PTHR30290:SF9">
    <property type="entry name" value="OLIGOPEPTIDE-BINDING PROTEIN APPA"/>
    <property type="match status" value="1"/>
</dbReference>
<evidence type="ECO:0000259" key="6">
    <source>
        <dbReference type="Pfam" id="PF00496"/>
    </source>
</evidence>
<evidence type="ECO:0000256" key="3">
    <source>
        <dbReference type="ARBA" id="ARBA00022448"/>
    </source>
</evidence>
<organism evidence="7 10">
    <name type="scientific">Bifidobacterium ramosum</name>
    <dbReference type="NCBI Taxonomy" id="1798158"/>
    <lineage>
        <taxon>Bacteria</taxon>
        <taxon>Bacillati</taxon>
        <taxon>Actinomycetota</taxon>
        <taxon>Actinomycetes</taxon>
        <taxon>Bifidobacteriales</taxon>
        <taxon>Bifidobacteriaceae</taxon>
        <taxon>Bifidobacterium</taxon>
    </lineage>
</organism>
<comment type="similarity">
    <text evidence="2">Belongs to the bacterial solute-binding protein 5 family.</text>
</comment>
<evidence type="ECO:0000256" key="2">
    <source>
        <dbReference type="ARBA" id="ARBA00005695"/>
    </source>
</evidence>
<dbReference type="GO" id="GO:1904680">
    <property type="term" value="F:peptide transmembrane transporter activity"/>
    <property type="evidence" value="ECO:0007669"/>
    <property type="project" value="TreeGrafter"/>
</dbReference>
<dbReference type="EMBL" id="WHZX01000002">
    <property type="protein sequence ID" value="NEG71290.1"/>
    <property type="molecule type" value="Genomic_DNA"/>
</dbReference>
<feature type="domain" description="Solute-binding protein family 5" evidence="6">
    <location>
        <begin position="95"/>
        <end position="466"/>
    </location>
</feature>
<keyword evidence="4 5" id="KW-0732">Signal</keyword>
<feature type="signal peptide" evidence="5">
    <location>
        <begin position="1"/>
        <end position="28"/>
    </location>
</feature>
<comment type="caution">
    <text evidence="7">The sequence shown here is derived from an EMBL/GenBank/DDBJ whole genome shotgun (WGS) entry which is preliminary data.</text>
</comment>
<dbReference type="OrthoDB" id="3225986at2"/>
<name>A0A6L4X254_9BIFI</name>
<dbReference type="EMBL" id="WBSM01000006">
    <property type="protein sequence ID" value="KAB8287762.1"/>
    <property type="molecule type" value="Genomic_DNA"/>
</dbReference>
<proteinExistence type="inferred from homology"/>
<dbReference type="PIRSF" id="PIRSF002741">
    <property type="entry name" value="MppA"/>
    <property type="match status" value="1"/>
</dbReference>
<keyword evidence="3" id="KW-0813">Transport</keyword>
<dbReference type="InterPro" id="IPR030678">
    <property type="entry name" value="Peptide/Ni-bd"/>
</dbReference>